<dbReference type="GO" id="GO:0016491">
    <property type="term" value="F:oxidoreductase activity"/>
    <property type="evidence" value="ECO:0007669"/>
    <property type="project" value="InterPro"/>
</dbReference>
<dbReference type="PANTHER" id="PTHR42923">
    <property type="entry name" value="PROTOPORPHYRINOGEN OXIDASE"/>
    <property type="match status" value="1"/>
</dbReference>
<protein>
    <submittedName>
        <fullName evidence="3">FAD-dependent oxidoreductase</fullName>
    </submittedName>
</protein>
<proteinExistence type="predicted"/>
<feature type="domain" description="Amine oxidase" evidence="2">
    <location>
        <begin position="139"/>
        <end position="582"/>
    </location>
</feature>
<name>A0A6A0AY07_9ACTN</name>
<sequence length="613" mass="65382">MSTSGRGTDARTDGRRAGANTTDRPRDAHTGGPGRYRTDTGHTDTGSTGAGHPDNGRTDNGRTDNGRTGADGPVVDRTRPRGIGPHRTGPRTGPRSGAGVGRGAAFDVRDRKSHVLPARPGRARVDGPPPHAGVVGGGIAGLAAATALAERGVRVTLYEREYGLGGRLAGWPVELADGSVATMSRGFHAFFRQYYNLRELLRRADPGLHSLTPLPDYPLRHSDGMLDSFARVPRTPPLSALGFAALSPSFGWRDLLRMNPAAALPLLDVRVPGVYERLDTIGAADFLARIRFPEAAQHLAFEVFSRSFFADPRELSAAELALMFHIYFLGSSEGLLFDVPREPFPQALWEPLAEYLRDQGATIRTATAVDSVEPVRGGGLAVTAAGGTAVHDAVVLALDTAGLQRVVAASPGIGGAAWRAGVAGLRTAPPFLVSRFWLDRPVAPARPGFLGTSGYGDLDNISVLDRWEGEAHRWALRTGGSVVELHAYAARTDGGRAAVRDRLLEQLHRVYPETRDAGVVDERHEWRDDCPLFPVGGHGSRPSVRTPDPVLMVAGDLVRTDLPVALMERAATSGFLAANALLARWGVRGHPLRTVPPRGRSALLRALASLGRA</sequence>
<gene>
    <name evidence="3" type="ORF">SCWH03_37560</name>
</gene>
<feature type="compositionally biased region" description="Low complexity" evidence="1">
    <location>
        <begin position="43"/>
        <end position="52"/>
    </location>
</feature>
<dbReference type="Gene3D" id="3.50.50.60">
    <property type="entry name" value="FAD/NAD(P)-binding domain"/>
    <property type="match status" value="1"/>
</dbReference>
<feature type="region of interest" description="Disordered" evidence="1">
    <location>
        <begin position="1"/>
        <end position="106"/>
    </location>
</feature>
<dbReference type="Pfam" id="PF01593">
    <property type="entry name" value="Amino_oxidase"/>
    <property type="match status" value="1"/>
</dbReference>
<feature type="compositionally biased region" description="Basic and acidic residues" evidence="1">
    <location>
        <begin position="54"/>
        <end position="65"/>
    </location>
</feature>
<evidence type="ECO:0000256" key="1">
    <source>
        <dbReference type="SAM" id="MobiDB-lite"/>
    </source>
</evidence>
<dbReference type="InterPro" id="IPR002937">
    <property type="entry name" value="Amino_oxidase"/>
</dbReference>
<dbReference type="SUPFAM" id="SSF51905">
    <property type="entry name" value="FAD/NAD(P)-binding domain"/>
    <property type="match status" value="1"/>
</dbReference>
<comment type="caution">
    <text evidence="3">The sequence shown here is derived from an EMBL/GenBank/DDBJ whole genome shotgun (WGS) entry which is preliminary data.</text>
</comment>
<evidence type="ECO:0000313" key="4">
    <source>
        <dbReference type="Proteomes" id="UP000484988"/>
    </source>
</evidence>
<dbReference type="AlphaFoldDB" id="A0A6A0AY07"/>
<evidence type="ECO:0000313" key="3">
    <source>
        <dbReference type="EMBL" id="GFH37518.1"/>
    </source>
</evidence>
<accession>A0A6A0AY07</accession>
<keyword evidence="4" id="KW-1185">Reference proteome</keyword>
<dbReference type="PANTHER" id="PTHR42923:SF43">
    <property type="entry name" value="AMINE OXIDASE"/>
    <property type="match status" value="1"/>
</dbReference>
<evidence type="ECO:0000259" key="2">
    <source>
        <dbReference type="Pfam" id="PF01593"/>
    </source>
</evidence>
<organism evidence="3 4">
    <name type="scientific">Streptomyces pacificus</name>
    <dbReference type="NCBI Taxonomy" id="2705029"/>
    <lineage>
        <taxon>Bacteria</taxon>
        <taxon>Bacillati</taxon>
        <taxon>Actinomycetota</taxon>
        <taxon>Actinomycetes</taxon>
        <taxon>Kitasatosporales</taxon>
        <taxon>Streptomycetaceae</taxon>
        <taxon>Streptomyces</taxon>
    </lineage>
</organism>
<dbReference type="EMBL" id="BLLG01000010">
    <property type="protein sequence ID" value="GFH37518.1"/>
    <property type="molecule type" value="Genomic_DNA"/>
</dbReference>
<dbReference type="InterPro" id="IPR036188">
    <property type="entry name" value="FAD/NAD-bd_sf"/>
</dbReference>
<reference evidence="3 4" key="1">
    <citation type="submission" date="2020-02" db="EMBL/GenBank/DDBJ databases">
        <title>Whole Genome Shotgun Sequence of Streptomyces sp. strain CWH03.</title>
        <authorList>
            <person name="Dohra H."/>
            <person name="Kodani S."/>
            <person name="Yamamura H."/>
        </authorList>
    </citation>
    <scope>NUCLEOTIDE SEQUENCE [LARGE SCALE GENOMIC DNA]</scope>
    <source>
        <strain evidence="3 4">CWH03</strain>
    </source>
</reference>
<dbReference type="Proteomes" id="UP000484988">
    <property type="component" value="Unassembled WGS sequence"/>
</dbReference>
<dbReference type="InterPro" id="IPR050464">
    <property type="entry name" value="Zeta_carotene_desat/Oxidored"/>
</dbReference>